<reference evidence="2 3" key="1">
    <citation type="submission" date="2019-05" db="EMBL/GenBank/DDBJ databases">
        <title>Mikania micrantha, genome provides insights into the molecular mechanism of rapid growth.</title>
        <authorList>
            <person name="Liu B."/>
        </authorList>
    </citation>
    <scope>NUCLEOTIDE SEQUENCE [LARGE SCALE GENOMIC DNA]</scope>
    <source>
        <strain evidence="2">NLD-2019</strain>
        <tissue evidence="2">Leaf</tissue>
    </source>
</reference>
<accession>A0A5N6NMN0</accession>
<evidence type="ECO:0000256" key="1">
    <source>
        <dbReference type="SAM" id="MobiDB-lite"/>
    </source>
</evidence>
<protein>
    <submittedName>
        <fullName evidence="2">Uncharacterized protein</fullName>
    </submittedName>
</protein>
<gene>
    <name evidence="2" type="ORF">E3N88_18626</name>
</gene>
<proteinExistence type="predicted"/>
<evidence type="ECO:0000313" key="2">
    <source>
        <dbReference type="EMBL" id="KAD4981955.1"/>
    </source>
</evidence>
<comment type="caution">
    <text evidence="2">The sequence shown here is derived from an EMBL/GenBank/DDBJ whole genome shotgun (WGS) entry which is preliminary data.</text>
</comment>
<sequence length="201" mass="22517">MFSEKQGRGRKVSWSKSSVSSEEPGRNSGKKISEASASDSRKKQDKKGVGKKVSEASTSDNQKKKASEKNVSEDQERKASEGKRTSEEHAKKASYISKKYFPFRRRRTSEVKPNLSAKTKSSEGKSKGASDNCQKKQTLLTTLKVKQIWKKKEITEPSVQPPVQPTTNSSSVPSKMMLKKFTYNDANGKPKTTWAWVPIRN</sequence>
<feature type="compositionally biased region" description="Basic and acidic residues" evidence="1">
    <location>
        <begin position="61"/>
        <end position="91"/>
    </location>
</feature>
<feature type="region of interest" description="Disordered" evidence="1">
    <location>
        <begin position="1"/>
        <end position="135"/>
    </location>
</feature>
<dbReference type="EMBL" id="SZYD01000010">
    <property type="protein sequence ID" value="KAD4981955.1"/>
    <property type="molecule type" value="Genomic_DNA"/>
</dbReference>
<evidence type="ECO:0000313" key="3">
    <source>
        <dbReference type="Proteomes" id="UP000326396"/>
    </source>
</evidence>
<name>A0A5N6NMN0_9ASTR</name>
<feature type="compositionally biased region" description="Basic and acidic residues" evidence="1">
    <location>
        <begin position="39"/>
        <end position="54"/>
    </location>
</feature>
<keyword evidence="3" id="KW-1185">Reference proteome</keyword>
<organism evidence="2 3">
    <name type="scientific">Mikania micrantha</name>
    <name type="common">bitter vine</name>
    <dbReference type="NCBI Taxonomy" id="192012"/>
    <lineage>
        <taxon>Eukaryota</taxon>
        <taxon>Viridiplantae</taxon>
        <taxon>Streptophyta</taxon>
        <taxon>Embryophyta</taxon>
        <taxon>Tracheophyta</taxon>
        <taxon>Spermatophyta</taxon>
        <taxon>Magnoliopsida</taxon>
        <taxon>eudicotyledons</taxon>
        <taxon>Gunneridae</taxon>
        <taxon>Pentapetalae</taxon>
        <taxon>asterids</taxon>
        <taxon>campanulids</taxon>
        <taxon>Asterales</taxon>
        <taxon>Asteraceae</taxon>
        <taxon>Asteroideae</taxon>
        <taxon>Heliantheae alliance</taxon>
        <taxon>Eupatorieae</taxon>
        <taxon>Mikania</taxon>
    </lineage>
</organism>
<dbReference type="AlphaFoldDB" id="A0A5N6NMN0"/>
<dbReference type="Proteomes" id="UP000326396">
    <property type="component" value="Linkage Group LG18"/>
</dbReference>